<organism evidence="1 2">
    <name type="scientific">Paraburkholderia kirstenboschensis</name>
    <dbReference type="NCBI Taxonomy" id="1245436"/>
    <lineage>
        <taxon>Bacteria</taxon>
        <taxon>Pseudomonadati</taxon>
        <taxon>Pseudomonadota</taxon>
        <taxon>Betaproteobacteria</taxon>
        <taxon>Burkholderiales</taxon>
        <taxon>Burkholderiaceae</taxon>
        <taxon>Paraburkholderia</taxon>
    </lineage>
</organism>
<proteinExistence type="predicted"/>
<dbReference type="RefSeq" id="WP_317019934.1">
    <property type="nucleotide sequence ID" value="NZ_CP136512.1"/>
</dbReference>
<sequence length="94" mass="9822">MKQGERSYAVSGVNGLGSINSINSISSISSISSIGVGFLSEQRDTVAGLHACKGPHAHAGKFRPGITIRRPRMVIDGMRCISFISATGPSYSSP</sequence>
<keyword evidence="2" id="KW-1185">Reference proteome</keyword>
<evidence type="ECO:0000313" key="2">
    <source>
        <dbReference type="Proteomes" id="UP001302652"/>
    </source>
</evidence>
<dbReference type="Proteomes" id="UP001302652">
    <property type="component" value="Chromosome 2"/>
</dbReference>
<reference evidence="1 2" key="1">
    <citation type="submission" date="2023-10" db="EMBL/GenBank/DDBJ databases">
        <title>Surface-active antibiotics is a multifunctional adaptation for post-fire microbes.</title>
        <authorList>
            <person name="Liu M.D."/>
            <person name="Du Y."/>
            <person name="Koupaei S.K."/>
            <person name="Kim N.R."/>
            <person name="Zhang W."/>
            <person name="Traxler M.F."/>
        </authorList>
    </citation>
    <scope>NUCLEOTIDE SEQUENCE [LARGE SCALE GENOMIC DNA]</scope>
    <source>
        <strain evidence="1 2">F3</strain>
    </source>
</reference>
<name>A0ABZ0ELA5_9BURK</name>
<dbReference type="EMBL" id="CP136512">
    <property type="protein sequence ID" value="WOD17390.1"/>
    <property type="molecule type" value="Genomic_DNA"/>
</dbReference>
<protein>
    <submittedName>
        <fullName evidence="1">Uncharacterized protein</fullName>
    </submittedName>
</protein>
<evidence type="ECO:0000313" key="1">
    <source>
        <dbReference type="EMBL" id="WOD17390.1"/>
    </source>
</evidence>
<gene>
    <name evidence="1" type="ORF">RW095_10360</name>
</gene>
<accession>A0ABZ0ELA5</accession>